<evidence type="ECO:0000313" key="9">
    <source>
        <dbReference type="EMBL" id="RCI03220.1"/>
    </source>
</evidence>
<keyword evidence="4" id="KW-0378">Hydrolase</keyword>
<dbReference type="EMBL" id="PJQM01001100">
    <property type="protein sequence ID" value="RCI03220.1"/>
    <property type="molecule type" value="Genomic_DNA"/>
</dbReference>
<feature type="domain" description="Adenosine deaminase" evidence="8">
    <location>
        <begin position="14"/>
        <end position="314"/>
    </location>
</feature>
<evidence type="ECO:0000313" key="10">
    <source>
        <dbReference type="Proteomes" id="UP000253551"/>
    </source>
</evidence>
<dbReference type="CDD" id="cd00443">
    <property type="entry name" value="ADA_AMPD"/>
    <property type="match status" value="1"/>
</dbReference>
<proteinExistence type="inferred from homology"/>
<dbReference type="STRING" id="4846.A0A367KM64"/>
<dbReference type="GO" id="GO:0046872">
    <property type="term" value="F:metal ion binding"/>
    <property type="evidence" value="ECO:0007669"/>
    <property type="project" value="UniProtKB-KW"/>
</dbReference>
<accession>A0A367KM64</accession>
<organism evidence="9 10">
    <name type="scientific">Rhizopus stolonifer</name>
    <name type="common">Rhizopus nigricans</name>
    <dbReference type="NCBI Taxonomy" id="4846"/>
    <lineage>
        <taxon>Eukaryota</taxon>
        <taxon>Fungi</taxon>
        <taxon>Fungi incertae sedis</taxon>
        <taxon>Mucoromycota</taxon>
        <taxon>Mucoromycotina</taxon>
        <taxon>Mucoromycetes</taxon>
        <taxon>Mucorales</taxon>
        <taxon>Mucorineae</taxon>
        <taxon>Rhizopodaceae</taxon>
        <taxon>Rhizopus</taxon>
    </lineage>
</organism>
<evidence type="ECO:0000259" key="8">
    <source>
        <dbReference type="Pfam" id="PF00962"/>
    </source>
</evidence>
<dbReference type="GO" id="GO:0004000">
    <property type="term" value="F:adenosine deaminase activity"/>
    <property type="evidence" value="ECO:0007669"/>
    <property type="project" value="TreeGrafter"/>
</dbReference>
<dbReference type="Proteomes" id="UP000253551">
    <property type="component" value="Unassembled WGS sequence"/>
</dbReference>
<dbReference type="InterPro" id="IPR006330">
    <property type="entry name" value="Ado/ade_deaminase"/>
</dbReference>
<dbReference type="GO" id="GO:0009117">
    <property type="term" value="P:nucleotide metabolic process"/>
    <property type="evidence" value="ECO:0007669"/>
    <property type="project" value="UniProtKB-KW"/>
</dbReference>
<comment type="cofactor">
    <cofactor evidence="1">
        <name>Zn(2+)</name>
        <dbReference type="ChEBI" id="CHEBI:29105"/>
    </cofactor>
</comment>
<dbReference type="InterPro" id="IPR001365">
    <property type="entry name" value="A_deaminase_dom"/>
</dbReference>
<dbReference type="InterPro" id="IPR032466">
    <property type="entry name" value="Metal_Hydrolase"/>
</dbReference>
<evidence type="ECO:0000256" key="4">
    <source>
        <dbReference type="ARBA" id="ARBA00022801"/>
    </source>
</evidence>
<gene>
    <name evidence="9" type="ORF">CU098_012153</name>
</gene>
<dbReference type="Pfam" id="PF00962">
    <property type="entry name" value="A_deaminase"/>
    <property type="match status" value="1"/>
</dbReference>
<reference evidence="9 10" key="1">
    <citation type="journal article" date="2018" name="G3 (Bethesda)">
        <title>Phylogenetic and Phylogenomic Definition of Rhizopus Species.</title>
        <authorList>
            <person name="Gryganskyi A.P."/>
            <person name="Golan J."/>
            <person name="Dolatabadi S."/>
            <person name="Mondo S."/>
            <person name="Robb S."/>
            <person name="Idnurm A."/>
            <person name="Muszewska A."/>
            <person name="Steczkiewicz K."/>
            <person name="Masonjones S."/>
            <person name="Liao H.L."/>
            <person name="Gajdeczka M.T."/>
            <person name="Anike F."/>
            <person name="Vuek A."/>
            <person name="Anishchenko I.M."/>
            <person name="Voigt K."/>
            <person name="de Hoog G.S."/>
            <person name="Smith M.E."/>
            <person name="Heitman J."/>
            <person name="Vilgalys R."/>
            <person name="Stajich J.E."/>
        </authorList>
    </citation>
    <scope>NUCLEOTIDE SEQUENCE [LARGE SCALE GENOMIC DNA]</scope>
    <source>
        <strain evidence="9 10">LSU 92-RS-03</strain>
    </source>
</reference>
<name>A0A367KM64_RHIST</name>
<protein>
    <recommendedName>
        <fullName evidence="8">Adenosine deaminase domain-containing protein</fullName>
    </recommendedName>
</protein>
<dbReference type="Gene3D" id="3.20.20.140">
    <property type="entry name" value="Metal-dependent hydrolases"/>
    <property type="match status" value="1"/>
</dbReference>
<comment type="catalytic activity">
    <reaction evidence="7">
        <text>N(6)-methyl-AMP + H2O + H(+) = IMP + methylamine</text>
        <dbReference type="Rhea" id="RHEA:16001"/>
        <dbReference type="ChEBI" id="CHEBI:15377"/>
        <dbReference type="ChEBI" id="CHEBI:15378"/>
        <dbReference type="ChEBI" id="CHEBI:58053"/>
        <dbReference type="ChEBI" id="CHEBI:59338"/>
        <dbReference type="ChEBI" id="CHEBI:144842"/>
    </reaction>
    <physiologicalReaction direction="left-to-right" evidence="7">
        <dbReference type="Rhea" id="RHEA:16002"/>
    </physiologicalReaction>
</comment>
<keyword evidence="6" id="KW-0546">Nucleotide metabolism</keyword>
<dbReference type="GO" id="GO:0046103">
    <property type="term" value="P:inosine biosynthetic process"/>
    <property type="evidence" value="ECO:0007669"/>
    <property type="project" value="TreeGrafter"/>
</dbReference>
<evidence type="ECO:0000256" key="2">
    <source>
        <dbReference type="ARBA" id="ARBA00006676"/>
    </source>
</evidence>
<dbReference type="OrthoDB" id="272271at2759"/>
<keyword evidence="5" id="KW-0862">Zinc</keyword>
<dbReference type="PANTHER" id="PTHR11409:SF42">
    <property type="entry name" value="ADENOSINE DEAMINASE-LIKE PROTEIN"/>
    <property type="match status" value="1"/>
</dbReference>
<dbReference type="PANTHER" id="PTHR11409">
    <property type="entry name" value="ADENOSINE DEAMINASE"/>
    <property type="match status" value="1"/>
</dbReference>
<keyword evidence="10" id="KW-1185">Reference proteome</keyword>
<keyword evidence="3" id="KW-0479">Metal-binding</keyword>
<sequence>MTFTNLADFCTKLPKVELHAHINGSLSPATMRELVERKKEQKPELAQFQIPDVLTIYNFFPLFRFIYQLTDDEESVCIATRNVIREFAQDGVKYLELRTTPRKNSETGMTKISYLEAVVSVLHEPRKEDIVVNLIVSIDRRNTLEEAEEVVDLALAFRSRGVVGIDLCGDVKQGSFEALKPAFLRAQKHNFPITLHFNEVIENMVEGPDLLAIKPDRLGHATFLDEYCRKVIYEHNIPVEICMTSNLLCKTVNTYEEHHIKELLYDKHPFILCTDDKGVFFSDSSNEYKLAAETFNLSHEELFTISFCSIDAIFGSDEMA</sequence>
<evidence type="ECO:0000256" key="1">
    <source>
        <dbReference type="ARBA" id="ARBA00001947"/>
    </source>
</evidence>
<evidence type="ECO:0000256" key="6">
    <source>
        <dbReference type="ARBA" id="ARBA00023080"/>
    </source>
</evidence>
<comment type="similarity">
    <text evidence="2">Belongs to the metallo-dependent hydrolases superfamily. Adenosine and AMP deaminases family.</text>
</comment>
<evidence type="ECO:0000256" key="7">
    <source>
        <dbReference type="ARBA" id="ARBA00048787"/>
    </source>
</evidence>
<evidence type="ECO:0000256" key="5">
    <source>
        <dbReference type="ARBA" id="ARBA00022833"/>
    </source>
</evidence>
<comment type="caution">
    <text evidence="9">The sequence shown here is derived from an EMBL/GenBank/DDBJ whole genome shotgun (WGS) entry which is preliminary data.</text>
</comment>
<evidence type="ECO:0000256" key="3">
    <source>
        <dbReference type="ARBA" id="ARBA00022723"/>
    </source>
</evidence>
<dbReference type="AlphaFoldDB" id="A0A367KM64"/>
<dbReference type="GO" id="GO:0006154">
    <property type="term" value="P:adenosine catabolic process"/>
    <property type="evidence" value="ECO:0007669"/>
    <property type="project" value="TreeGrafter"/>
</dbReference>
<dbReference type="SUPFAM" id="SSF51556">
    <property type="entry name" value="Metallo-dependent hydrolases"/>
    <property type="match status" value="1"/>
</dbReference>